<dbReference type="RefSeq" id="WP_104936879.1">
    <property type="nucleotide sequence ID" value="NZ_CP021255.1"/>
</dbReference>
<proteinExistence type="predicted"/>
<dbReference type="SMART" id="SM00382">
    <property type="entry name" value="AAA"/>
    <property type="match status" value="1"/>
</dbReference>
<dbReference type="InterPro" id="IPR003593">
    <property type="entry name" value="AAA+_ATPase"/>
</dbReference>
<dbReference type="PROSITE" id="PS50045">
    <property type="entry name" value="SIGMA54_INTERACT_4"/>
    <property type="match status" value="1"/>
</dbReference>
<accession>A0A2L1GPM3</accession>
<organism evidence="10 11">
    <name type="scientific">Desulfobulbus oralis</name>
    <dbReference type="NCBI Taxonomy" id="1986146"/>
    <lineage>
        <taxon>Bacteria</taxon>
        <taxon>Pseudomonadati</taxon>
        <taxon>Thermodesulfobacteriota</taxon>
        <taxon>Desulfobulbia</taxon>
        <taxon>Desulfobulbales</taxon>
        <taxon>Desulfobulbaceae</taxon>
        <taxon>Desulfobulbus</taxon>
    </lineage>
</organism>
<dbReference type="Gene3D" id="1.10.10.60">
    <property type="entry name" value="Homeodomain-like"/>
    <property type="match status" value="1"/>
</dbReference>
<dbReference type="InterPro" id="IPR002197">
    <property type="entry name" value="HTH_Fis"/>
</dbReference>
<feature type="domain" description="Sigma-54 factor interaction" evidence="8">
    <location>
        <begin position="151"/>
        <end position="379"/>
    </location>
</feature>
<feature type="domain" description="Response regulatory" evidence="9">
    <location>
        <begin position="6"/>
        <end position="122"/>
    </location>
</feature>
<name>A0A2L1GPM3_9BACT</name>
<keyword evidence="4" id="KW-0902">Two-component regulatory system</keyword>
<dbReference type="Pfam" id="PF00072">
    <property type="entry name" value="Response_reg"/>
    <property type="match status" value="1"/>
</dbReference>
<evidence type="ECO:0000313" key="10">
    <source>
        <dbReference type="EMBL" id="AVD71633.1"/>
    </source>
</evidence>
<dbReference type="KEGG" id="deo:CAY53_09265"/>
<dbReference type="GO" id="GO:0000160">
    <property type="term" value="P:phosphorelay signal transduction system"/>
    <property type="evidence" value="ECO:0007669"/>
    <property type="project" value="UniProtKB-KW"/>
</dbReference>
<feature type="modified residue" description="4-aspartylphosphate" evidence="7">
    <location>
        <position position="57"/>
    </location>
</feature>
<dbReference type="Pfam" id="PF00158">
    <property type="entry name" value="Sigma54_activat"/>
    <property type="match status" value="1"/>
</dbReference>
<dbReference type="Gene3D" id="3.40.50.300">
    <property type="entry name" value="P-loop containing nucleotide triphosphate hydrolases"/>
    <property type="match status" value="1"/>
</dbReference>
<dbReference type="GO" id="GO:0005524">
    <property type="term" value="F:ATP binding"/>
    <property type="evidence" value="ECO:0007669"/>
    <property type="project" value="UniProtKB-KW"/>
</dbReference>
<keyword evidence="2" id="KW-0547">Nucleotide-binding</keyword>
<dbReference type="PRINTS" id="PR01590">
    <property type="entry name" value="HTHFIS"/>
</dbReference>
<keyword evidence="3" id="KW-0067">ATP-binding</keyword>
<keyword evidence="5" id="KW-0805">Transcription regulation</keyword>
<dbReference type="InterPro" id="IPR011006">
    <property type="entry name" value="CheY-like_superfamily"/>
</dbReference>
<dbReference type="InterPro" id="IPR009057">
    <property type="entry name" value="Homeodomain-like_sf"/>
</dbReference>
<dbReference type="Proteomes" id="UP000239867">
    <property type="component" value="Chromosome"/>
</dbReference>
<evidence type="ECO:0000256" key="6">
    <source>
        <dbReference type="ARBA" id="ARBA00023163"/>
    </source>
</evidence>
<dbReference type="PROSITE" id="PS50110">
    <property type="entry name" value="RESPONSE_REGULATORY"/>
    <property type="match status" value="1"/>
</dbReference>
<evidence type="ECO:0000256" key="4">
    <source>
        <dbReference type="ARBA" id="ARBA00023012"/>
    </source>
</evidence>
<dbReference type="InterPro" id="IPR058031">
    <property type="entry name" value="AAA_lid_NorR"/>
</dbReference>
<dbReference type="GO" id="GO:0006355">
    <property type="term" value="P:regulation of DNA-templated transcription"/>
    <property type="evidence" value="ECO:0007669"/>
    <property type="project" value="InterPro"/>
</dbReference>
<evidence type="ECO:0000313" key="11">
    <source>
        <dbReference type="Proteomes" id="UP000239867"/>
    </source>
</evidence>
<evidence type="ECO:0000256" key="5">
    <source>
        <dbReference type="ARBA" id="ARBA00023015"/>
    </source>
</evidence>
<dbReference type="Gene3D" id="3.40.50.2300">
    <property type="match status" value="1"/>
</dbReference>
<dbReference type="InterPro" id="IPR002078">
    <property type="entry name" value="Sigma_54_int"/>
</dbReference>
<dbReference type="Gene3D" id="1.10.8.60">
    <property type="match status" value="1"/>
</dbReference>
<evidence type="ECO:0000259" key="9">
    <source>
        <dbReference type="PROSITE" id="PS50110"/>
    </source>
</evidence>
<evidence type="ECO:0000256" key="7">
    <source>
        <dbReference type="PROSITE-ProRule" id="PRU00169"/>
    </source>
</evidence>
<evidence type="ECO:0008006" key="12">
    <source>
        <dbReference type="Google" id="ProtNLM"/>
    </source>
</evidence>
<dbReference type="SUPFAM" id="SSF46689">
    <property type="entry name" value="Homeodomain-like"/>
    <property type="match status" value="1"/>
</dbReference>
<evidence type="ECO:0000259" key="8">
    <source>
        <dbReference type="PROSITE" id="PS50045"/>
    </source>
</evidence>
<dbReference type="SMART" id="SM00448">
    <property type="entry name" value="REC"/>
    <property type="match status" value="1"/>
</dbReference>
<keyword evidence="6" id="KW-0804">Transcription</keyword>
<evidence type="ECO:0000256" key="3">
    <source>
        <dbReference type="ARBA" id="ARBA00022840"/>
    </source>
</evidence>
<dbReference type="OrthoDB" id="9761705at2"/>
<dbReference type="PROSITE" id="PS00688">
    <property type="entry name" value="SIGMA54_INTERACT_3"/>
    <property type="match status" value="1"/>
</dbReference>
<dbReference type="InterPro" id="IPR027417">
    <property type="entry name" value="P-loop_NTPase"/>
</dbReference>
<dbReference type="Pfam" id="PF25601">
    <property type="entry name" value="AAA_lid_14"/>
    <property type="match status" value="1"/>
</dbReference>
<dbReference type="FunFam" id="3.40.50.300:FF:000006">
    <property type="entry name" value="DNA-binding transcriptional regulator NtrC"/>
    <property type="match status" value="1"/>
</dbReference>
<keyword evidence="1 7" id="KW-0597">Phosphoprotein</keyword>
<dbReference type="Pfam" id="PF02954">
    <property type="entry name" value="HTH_8"/>
    <property type="match status" value="1"/>
</dbReference>
<dbReference type="PANTHER" id="PTHR32071:SF57">
    <property type="entry name" value="C4-DICARBOXYLATE TRANSPORT TRANSCRIPTIONAL REGULATORY PROTEIN DCTD"/>
    <property type="match status" value="1"/>
</dbReference>
<gene>
    <name evidence="10" type="ORF">CAY53_09265</name>
</gene>
<keyword evidence="11" id="KW-1185">Reference proteome</keyword>
<protein>
    <recommendedName>
        <fullName evidence="12">Sigma-54-dependent Fis family transcriptional regulator</fullName>
    </recommendedName>
</protein>
<dbReference type="FunFam" id="3.40.50.2300:FF:000018">
    <property type="entry name" value="DNA-binding transcriptional regulator NtrC"/>
    <property type="match status" value="1"/>
</dbReference>
<dbReference type="EMBL" id="CP021255">
    <property type="protein sequence ID" value="AVD71633.1"/>
    <property type="molecule type" value="Genomic_DNA"/>
</dbReference>
<dbReference type="SUPFAM" id="SSF52540">
    <property type="entry name" value="P-loop containing nucleoside triphosphate hydrolases"/>
    <property type="match status" value="1"/>
</dbReference>
<evidence type="ECO:0000256" key="2">
    <source>
        <dbReference type="ARBA" id="ARBA00022741"/>
    </source>
</evidence>
<dbReference type="InterPro" id="IPR001789">
    <property type="entry name" value="Sig_transdc_resp-reg_receiver"/>
</dbReference>
<sequence length="467" mass="50840">MSTALPILVVDDDRYLLLALRQTLELAGFVVQTFERSPAALAAVLGQKEHFAAVLADIRMPELDGMALLARLHKERPELPVILITGHGDVALAVQAVKEGAYDFLQKPVDGEALLGALGRAVERNRLVKENRQLQATLEASRAERTAFYGLVGAHPAMRQVYRLIETMATAPDPVLISGETGSGKELAARALHALSAAGQPFVAVNMAALPAEMIESELFGYERGAFTGADSRKAGKFEFAGRGTLFLDEICSMPLHLQGKLLRVLEERAFCRLGGNAAIPLGARVISASNRDLEGEVASGRFRQDLYFRLNVLPLKIPALAERVADIPLLARHFAEEYALLHGDAQVRLEPAFLDALSQRSWPGNVRELRNLVRRHCILGGQAQQDKAIGAPAAALPASGPLSTWKEHMEREEKRYLIEALAHAGGQVSAACRILGLSRKSVYEKVRRLGIDLEGLRQNRAGKNVT</sequence>
<reference evidence="10 11" key="1">
    <citation type="journal article" date="2018" name="MBio">
        <title>Insights into the evolution of host association through the isolation and characterization of a novel human periodontal pathobiont, Desulfobulbus oralis.</title>
        <authorList>
            <person name="Cross K.L."/>
            <person name="Chirania P."/>
            <person name="Xiong W."/>
            <person name="Beall C.J."/>
            <person name="Elkins J.G."/>
            <person name="Giannone R.J."/>
            <person name="Griffen A.L."/>
            <person name="Guss A.M."/>
            <person name="Hettich R.L."/>
            <person name="Joshi S.S."/>
            <person name="Mokrzan E.M."/>
            <person name="Martin R.K."/>
            <person name="Zhulin I.B."/>
            <person name="Leys E.J."/>
            <person name="Podar M."/>
        </authorList>
    </citation>
    <scope>NUCLEOTIDE SEQUENCE [LARGE SCALE GENOMIC DNA]</scope>
    <source>
        <strain evidence="10 11">ORNL</strain>
    </source>
</reference>
<dbReference type="InterPro" id="IPR025944">
    <property type="entry name" value="Sigma_54_int_dom_CS"/>
</dbReference>
<dbReference type="CDD" id="cd00009">
    <property type="entry name" value="AAA"/>
    <property type="match status" value="1"/>
</dbReference>
<evidence type="ECO:0000256" key="1">
    <source>
        <dbReference type="ARBA" id="ARBA00022553"/>
    </source>
</evidence>
<dbReference type="AlphaFoldDB" id="A0A2L1GPM3"/>
<dbReference type="GO" id="GO:0043565">
    <property type="term" value="F:sequence-specific DNA binding"/>
    <property type="evidence" value="ECO:0007669"/>
    <property type="project" value="InterPro"/>
</dbReference>
<dbReference type="PANTHER" id="PTHR32071">
    <property type="entry name" value="TRANSCRIPTIONAL REGULATORY PROTEIN"/>
    <property type="match status" value="1"/>
</dbReference>
<dbReference type="SUPFAM" id="SSF52172">
    <property type="entry name" value="CheY-like"/>
    <property type="match status" value="1"/>
</dbReference>